<dbReference type="EMBL" id="ANAH02000021">
    <property type="protein sequence ID" value="EPX58904.1"/>
    <property type="molecule type" value="Genomic_DNA"/>
</dbReference>
<dbReference type="eggNOG" id="COG5549">
    <property type="taxonomic scope" value="Bacteria"/>
</dbReference>
<dbReference type="InterPro" id="IPR024079">
    <property type="entry name" value="MetalloPept_cat_dom_sf"/>
</dbReference>
<dbReference type="OrthoDB" id="259096at2"/>
<keyword evidence="2" id="KW-1185">Reference proteome</keyword>
<protein>
    <submittedName>
        <fullName evidence="1">Milk-clotting protease</fullName>
    </submittedName>
</protein>
<dbReference type="GO" id="GO:0006508">
    <property type="term" value="P:proteolysis"/>
    <property type="evidence" value="ECO:0007669"/>
    <property type="project" value="UniProtKB-KW"/>
</dbReference>
<dbReference type="Pfam" id="PF12388">
    <property type="entry name" value="Peptidase_M57"/>
    <property type="match status" value="1"/>
</dbReference>
<dbReference type="Proteomes" id="UP000011682">
    <property type="component" value="Unassembled WGS sequence"/>
</dbReference>
<proteinExistence type="predicted"/>
<keyword evidence="1" id="KW-0645">Protease</keyword>
<dbReference type="InterPro" id="IPR024653">
    <property type="entry name" value="Peptidase_M10/M27/M57"/>
</dbReference>
<evidence type="ECO:0000313" key="2">
    <source>
        <dbReference type="Proteomes" id="UP000011682"/>
    </source>
</evidence>
<keyword evidence="1" id="KW-0378">Hydrolase</keyword>
<dbReference type="SUPFAM" id="SSF55486">
    <property type="entry name" value="Metalloproteases ('zincins'), catalytic domain"/>
    <property type="match status" value="1"/>
</dbReference>
<name>S9QC40_CYSF2</name>
<organism evidence="1 2">
    <name type="scientific">Cystobacter fuscus (strain ATCC 25194 / DSM 2262 / NBRC 100088 / M29)</name>
    <dbReference type="NCBI Taxonomy" id="1242864"/>
    <lineage>
        <taxon>Bacteria</taxon>
        <taxon>Pseudomonadati</taxon>
        <taxon>Myxococcota</taxon>
        <taxon>Myxococcia</taxon>
        <taxon>Myxococcales</taxon>
        <taxon>Cystobacterineae</taxon>
        <taxon>Archangiaceae</taxon>
        <taxon>Cystobacter</taxon>
    </lineage>
</organism>
<dbReference type="AlphaFoldDB" id="S9QC40"/>
<sequence>MFKRAAILVASCGAVLSGCGADMQSENQEIISNLVEAGFPADDIMVHEGAVYVGLDSHVTLEASREMLQPGKESAEQYQTTNIVGTSVTKICVNPTSSFTSYSRLSAGLDAAIANYNGLGLRITFARGPTTGCTANITATTMSGAGGSAGFPSGGKPYGTINIGTGLQSYSADVNEHVITHELGHAIGFRHSDYYNRSISCGGTATNEGTAGVGAILIPGTSGTATVGGSIMNSCFRSTETGEWTSSDKTALNYLY</sequence>
<gene>
    <name evidence="1" type="ORF">D187_003619</name>
</gene>
<comment type="caution">
    <text evidence="1">The sequence shown here is derived from an EMBL/GenBank/DDBJ whole genome shotgun (WGS) entry which is preliminary data.</text>
</comment>
<dbReference type="GO" id="GO:0008237">
    <property type="term" value="F:metallopeptidase activity"/>
    <property type="evidence" value="ECO:0007669"/>
    <property type="project" value="InterPro"/>
</dbReference>
<evidence type="ECO:0000313" key="1">
    <source>
        <dbReference type="EMBL" id="EPX58904.1"/>
    </source>
</evidence>
<dbReference type="PROSITE" id="PS51257">
    <property type="entry name" value="PROKAR_LIPOPROTEIN"/>
    <property type="match status" value="1"/>
</dbReference>
<accession>S9QC40</accession>
<dbReference type="Gene3D" id="3.40.390.10">
    <property type="entry name" value="Collagenase (Catalytic Domain)"/>
    <property type="match status" value="1"/>
</dbReference>
<dbReference type="RefSeq" id="WP_002629927.1">
    <property type="nucleotide sequence ID" value="NZ_ANAH02000021.1"/>
</dbReference>
<reference evidence="1" key="1">
    <citation type="submission" date="2013-05" db="EMBL/GenBank/DDBJ databases">
        <title>Genome assembly of Cystobacter fuscus DSM 2262.</title>
        <authorList>
            <person name="Sharma G."/>
            <person name="Khatri I."/>
            <person name="Kaur C."/>
            <person name="Mayilraj S."/>
            <person name="Subramanian S."/>
        </authorList>
    </citation>
    <scope>NUCLEOTIDE SEQUENCE [LARGE SCALE GENOMIC DNA]</scope>
    <source>
        <strain evidence="1">DSM 2262</strain>
    </source>
</reference>